<protein>
    <submittedName>
        <fullName evidence="2">Uncharacterized protein</fullName>
    </submittedName>
</protein>
<keyword evidence="1" id="KW-1133">Transmembrane helix</keyword>
<evidence type="ECO:0000313" key="3">
    <source>
        <dbReference type="Proteomes" id="UP001202831"/>
    </source>
</evidence>
<keyword evidence="1" id="KW-0812">Transmembrane</keyword>
<evidence type="ECO:0000256" key="1">
    <source>
        <dbReference type="SAM" id="Phobius"/>
    </source>
</evidence>
<feature type="transmembrane region" description="Helical" evidence="1">
    <location>
        <begin position="56"/>
        <end position="73"/>
    </location>
</feature>
<keyword evidence="3" id="KW-1185">Reference proteome</keyword>
<sequence length="84" mass="9628">MADFLPPYVKYESSLSRKHSGETNTNQVEYAGTAQGVANEAQLYNIQHNEQSSHELTLLCGLLFLAFVWHWLWDLARKKTQSNT</sequence>
<name>A0ABT0N1H5_9GAMM</name>
<proteinExistence type="predicted"/>
<gene>
    <name evidence="2" type="ORF">L2725_00580</name>
</gene>
<keyword evidence="1" id="KW-0472">Membrane</keyword>
<accession>A0ABT0N1H5</accession>
<reference evidence="2 3" key="1">
    <citation type="submission" date="2022-01" db="EMBL/GenBank/DDBJ databases">
        <title>Whole genome-based taxonomy of the Shewanellaceae.</title>
        <authorList>
            <person name="Martin-Rodriguez A.J."/>
        </authorList>
    </citation>
    <scope>NUCLEOTIDE SEQUENCE [LARGE SCALE GENOMIC DNA]</scope>
    <source>
        <strain evidence="2 3">DSM 21332</strain>
    </source>
</reference>
<organism evidence="2 3">
    <name type="scientific">Shewanella corallii</name>
    <dbReference type="NCBI Taxonomy" id="560080"/>
    <lineage>
        <taxon>Bacteria</taxon>
        <taxon>Pseudomonadati</taxon>
        <taxon>Pseudomonadota</taxon>
        <taxon>Gammaproteobacteria</taxon>
        <taxon>Alteromonadales</taxon>
        <taxon>Shewanellaceae</taxon>
        <taxon>Shewanella</taxon>
    </lineage>
</organism>
<comment type="caution">
    <text evidence="2">The sequence shown here is derived from an EMBL/GenBank/DDBJ whole genome shotgun (WGS) entry which is preliminary data.</text>
</comment>
<evidence type="ECO:0000313" key="2">
    <source>
        <dbReference type="EMBL" id="MCL2912288.1"/>
    </source>
</evidence>
<dbReference type="Proteomes" id="UP001202831">
    <property type="component" value="Unassembled WGS sequence"/>
</dbReference>
<dbReference type="RefSeq" id="WP_249247077.1">
    <property type="nucleotide sequence ID" value="NZ_JAKIKT010000001.1"/>
</dbReference>
<dbReference type="EMBL" id="JAKIKT010000001">
    <property type="protein sequence ID" value="MCL2912288.1"/>
    <property type="molecule type" value="Genomic_DNA"/>
</dbReference>